<feature type="region of interest" description="Disordered" evidence="1">
    <location>
        <begin position="55"/>
        <end position="78"/>
    </location>
</feature>
<feature type="compositionally biased region" description="Polar residues" evidence="1">
    <location>
        <begin position="55"/>
        <end position="70"/>
    </location>
</feature>
<dbReference type="Proteomes" id="UP001305414">
    <property type="component" value="Unassembled WGS sequence"/>
</dbReference>
<dbReference type="AlphaFoldDB" id="A0AAN7UJD0"/>
<protein>
    <submittedName>
        <fullName evidence="2">Uncharacterized protein</fullName>
    </submittedName>
</protein>
<organism evidence="2 3">
    <name type="scientific">Xylaria bambusicola</name>
    <dbReference type="NCBI Taxonomy" id="326684"/>
    <lineage>
        <taxon>Eukaryota</taxon>
        <taxon>Fungi</taxon>
        <taxon>Dikarya</taxon>
        <taxon>Ascomycota</taxon>
        <taxon>Pezizomycotina</taxon>
        <taxon>Sordariomycetes</taxon>
        <taxon>Xylariomycetidae</taxon>
        <taxon>Xylariales</taxon>
        <taxon>Xylariaceae</taxon>
        <taxon>Xylaria</taxon>
    </lineage>
</organism>
<keyword evidence="3" id="KW-1185">Reference proteome</keyword>
<dbReference type="EMBL" id="JAWHQM010000004">
    <property type="protein sequence ID" value="KAK5626969.1"/>
    <property type="molecule type" value="Genomic_DNA"/>
</dbReference>
<name>A0AAN7UJD0_9PEZI</name>
<evidence type="ECO:0000313" key="2">
    <source>
        <dbReference type="EMBL" id="KAK5626969.1"/>
    </source>
</evidence>
<gene>
    <name evidence="2" type="ORF">RRF57_002684</name>
</gene>
<sequence>MPFSALKTLEIAMLAATIHSDIGEGFSFTLDSVRLLTNGRRVSTDPSTFRRRFTIANTTGSKTQHNNSDVNSDRLVAE</sequence>
<accession>A0AAN7UJD0</accession>
<evidence type="ECO:0000313" key="3">
    <source>
        <dbReference type="Proteomes" id="UP001305414"/>
    </source>
</evidence>
<evidence type="ECO:0000256" key="1">
    <source>
        <dbReference type="SAM" id="MobiDB-lite"/>
    </source>
</evidence>
<reference evidence="2 3" key="1">
    <citation type="submission" date="2023-10" db="EMBL/GenBank/DDBJ databases">
        <title>Draft genome sequence of Xylaria bambusicola isolate GMP-LS, the root and basal stem rot pathogen of sugarcane in Indonesia.</title>
        <authorList>
            <person name="Selvaraj P."/>
            <person name="Muralishankar V."/>
            <person name="Muruganantham S."/>
            <person name="Sp S."/>
            <person name="Haryani S."/>
            <person name="Lau K.J.X."/>
            <person name="Naqvi N.I."/>
        </authorList>
    </citation>
    <scope>NUCLEOTIDE SEQUENCE [LARGE SCALE GENOMIC DNA]</scope>
    <source>
        <strain evidence="2">GMP-LS</strain>
    </source>
</reference>
<comment type="caution">
    <text evidence="2">The sequence shown here is derived from an EMBL/GenBank/DDBJ whole genome shotgun (WGS) entry which is preliminary data.</text>
</comment>
<proteinExistence type="predicted"/>